<keyword evidence="2" id="KW-1185">Reference proteome</keyword>
<protein>
    <submittedName>
        <fullName evidence="1">Uncharacterized protein</fullName>
    </submittedName>
</protein>
<proteinExistence type="predicted"/>
<reference evidence="1 2" key="1">
    <citation type="journal article" date="2024" name="G3 (Bethesda)">
        <title>Genome assembly of Hibiscus sabdariffa L. provides insights into metabolisms of medicinal natural products.</title>
        <authorList>
            <person name="Kim T."/>
        </authorList>
    </citation>
    <scope>NUCLEOTIDE SEQUENCE [LARGE SCALE GENOMIC DNA]</scope>
    <source>
        <strain evidence="1">TK-2024</strain>
        <tissue evidence="1">Old leaves</tissue>
    </source>
</reference>
<accession>A0ABR2R451</accession>
<name>A0ABR2R451_9ROSI</name>
<sequence length="136" mass="14847">MNACIHTLHCSQAPLSPTDTIGGNRADNIYEKHVDHLDLLTRLLGNGRIRMFCLALSSGPQNPNCSCVFSDDFGLIDIGDSASQISTGLWGGSSVYRLELSNGKPEFSRHIQQPLDNFVSTERRTSKCCQGIAVHV</sequence>
<dbReference type="Proteomes" id="UP001396334">
    <property type="component" value="Unassembled WGS sequence"/>
</dbReference>
<dbReference type="EMBL" id="JBBPBN010000026">
    <property type="protein sequence ID" value="KAK9007712.1"/>
    <property type="molecule type" value="Genomic_DNA"/>
</dbReference>
<evidence type="ECO:0000313" key="2">
    <source>
        <dbReference type="Proteomes" id="UP001396334"/>
    </source>
</evidence>
<comment type="caution">
    <text evidence="1">The sequence shown here is derived from an EMBL/GenBank/DDBJ whole genome shotgun (WGS) entry which is preliminary data.</text>
</comment>
<gene>
    <name evidence="1" type="ORF">V6N11_074631</name>
</gene>
<evidence type="ECO:0000313" key="1">
    <source>
        <dbReference type="EMBL" id="KAK9007712.1"/>
    </source>
</evidence>
<organism evidence="1 2">
    <name type="scientific">Hibiscus sabdariffa</name>
    <name type="common">roselle</name>
    <dbReference type="NCBI Taxonomy" id="183260"/>
    <lineage>
        <taxon>Eukaryota</taxon>
        <taxon>Viridiplantae</taxon>
        <taxon>Streptophyta</taxon>
        <taxon>Embryophyta</taxon>
        <taxon>Tracheophyta</taxon>
        <taxon>Spermatophyta</taxon>
        <taxon>Magnoliopsida</taxon>
        <taxon>eudicotyledons</taxon>
        <taxon>Gunneridae</taxon>
        <taxon>Pentapetalae</taxon>
        <taxon>rosids</taxon>
        <taxon>malvids</taxon>
        <taxon>Malvales</taxon>
        <taxon>Malvaceae</taxon>
        <taxon>Malvoideae</taxon>
        <taxon>Hibiscus</taxon>
    </lineage>
</organism>